<evidence type="ECO:0000313" key="1">
    <source>
        <dbReference type="EMBL" id="KAF4502410.1"/>
    </source>
</evidence>
<keyword evidence="2" id="KW-1185">Reference proteome</keyword>
<reference evidence="1" key="1">
    <citation type="submission" date="2020-01" db="EMBL/GenBank/DDBJ databases">
        <title>Identification and distribution of gene clusters putatively required for synthesis of sphingolipid metabolism inhibitors in phylogenetically diverse species of the filamentous fungus Fusarium.</title>
        <authorList>
            <person name="Kim H.-S."/>
            <person name="Busman M."/>
            <person name="Brown D.W."/>
            <person name="Divon H."/>
            <person name="Uhlig S."/>
            <person name="Proctor R.H."/>
        </authorList>
    </citation>
    <scope>NUCLEOTIDE SEQUENCE</scope>
    <source>
        <strain evidence="1">NRRL 31653</strain>
    </source>
</reference>
<dbReference type="AlphaFoldDB" id="A0A9P5BHN0"/>
<name>A0A9P5BHN0_9HYPO</name>
<dbReference type="EMBL" id="LUFC02000080">
    <property type="protein sequence ID" value="KAF4502410.1"/>
    <property type="molecule type" value="Genomic_DNA"/>
</dbReference>
<protein>
    <submittedName>
        <fullName evidence="1">Uncharacterized protein</fullName>
    </submittedName>
</protein>
<organism evidence="1 2">
    <name type="scientific">Fusarium agapanthi</name>
    <dbReference type="NCBI Taxonomy" id="1803897"/>
    <lineage>
        <taxon>Eukaryota</taxon>
        <taxon>Fungi</taxon>
        <taxon>Dikarya</taxon>
        <taxon>Ascomycota</taxon>
        <taxon>Pezizomycotina</taxon>
        <taxon>Sordariomycetes</taxon>
        <taxon>Hypocreomycetidae</taxon>
        <taxon>Hypocreales</taxon>
        <taxon>Nectriaceae</taxon>
        <taxon>Fusarium</taxon>
        <taxon>Fusarium fujikuroi species complex</taxon>
    </lineage>
</organism>
<accession>A0A9P5BHN0</accession>
<dbReference type="OrthoDB" id="5086500at2759"/>
<comment type="caution">
    <text evidence="1">The sequence shown here is derived from an EMBL/GenBank/DDBJ whole genome shotgun (WGS) entry which is preliminary data.</text>
</comment>
<sequence length="229" mass="25675">MPYETLEMAIQMAKKCQDPKAAVVFFASFSDHGYMRSLFVFYEINIQFLLLYLLSKAGKNLADSVSKVPEAQDVVTKFNNPSIKARYFMRPNQTDDNPMQVIAPRRKFERVVSSAASLSSVDITHLFEVDLKNQGQESCGSTEFQTKSDVFTQFIHDLETEEVDVEDMMLTLASENLGFGTCEEAGIIPSLEYLGSSDQSNFLAWGSFPFSMWRLEVAAGGKEAVEGHE</sequence>
<evidence type="ECO:0000313" key="2">
    <source>
        <dbReference type="Proteomes" id="UP000737391"/>
    </source>
</evidence>
<proteinExistence type="predicted"/>
<gene>
    <name evidence="1" type="ORF">FAGAP_1380</name>
</gene>
<dbReference type="Proteomes" id="UP000737391">
    <property type="component" value="Unassembled WGS sequence"/>
</dbReference>